<accession>A0ABV6HHE4</accession>
<dbReference type="InterPro" id="IPR023214">
    <property type="entry name" value="HAD_sf"/>
</dbReference>
<dbReference type="SFLD" id="SFLDG01129">
    <property type="entry name" value="C1.5:_HAD__Beta-PGM__Phosphata"/>
    <property type="match status" value="1"/>
</dbReference>
<evidence type="ECO:0000313" key="2">
    <source>
        <dbReference type="Proteomes" id="UP001589774"/>
    </source>
</evidence>
<dbReference type="GO" id="GO:0016787">
    <property type="term" value="F:hydrolase activity"/>
    <property type="evidence" value="ECO:0007669"/>
    <property type="project" value="UniProtKB-KW"/>
</dbReference>
<dbReference type="NCBIfam" id="TIGR01509">
    <property type="entry name" value="HAD-SF-IA-v3"/>
    <property type="match status" value="1"/>
</dbReference>
<dbReference type="InterPro" id="IPR023198">
    <property type="entry name" value="PGP-like_dom2"/>
</dbReference>
<dbReference type="SFLD" id="SFLDS00003">
    <property type="entry name" value="Haloacid_Dehalogenase"/>
    <property type="match status" value="1"/>
</dbReference>
<dbReference type="Pfam" id="PF13419">
    <property type="entry name" value="HAD_2"/>
    <property type="match status" value="1"/>
</dbReference>
<dbReference type="RefSeq" id="WP_130856359.1">
    <property type="nucleotide sequence ID" value="NZ_JBHLWO010000001.1"/>
</dbReference>
<proteinExistence type="predicted"/>
<gene>
    <name evidence="1" type="ORF">ACFFI0_08360</name>
</gene>
<dbReference type="InterPro" id="IPR041492">
    <property type="entry name" value="HAD_2"/>
</dbReference>
<organism evidence="1 2">
    <name type="scientific">Olivibacter oleidegradans</name>
    <dbReference type="NCBI Taxonomy" id="760123"/>
    <lineage>
        <taxon>Bacteria</taxon>
        <taxon>Pseudomonadati</taxon>
        <taxon>Bacteroidota</taxon>
        <taxon>Sphingobacteriia</taxon>
        <taxon>Sphingobacteriales</taxon>
        <taxon>Sphingobacteriaceae</taxon>
        <taxon>Olivibacter</taxon>
    </lineage>
</organism>
<dbReference type="Gene3D" id="3.40.50.1000">
    <property type="entry name" value="HAD superfamily/HAD-like"/>
    <property type="match status" value="1"/>
</dbReference>
<name>A0ABV6HHE4_9SPHI</name>
<dbReference type="Proteomes" id="UP001589774">
    <property type="component" value="Unassembled WGS sequence"/>
</dbReference>
<dbReference type="PRINTS" id="PR00413">
    <property type="entry name" value="HADHALOGNASE"/>
</dbReference>
<dbReference type="PANTHER" id="PTHR43611:SF3">
    <property type="entry name" value="FLAVIN MONONUCLEOTIDE HYDROLASE 1, CHLOROPLATIC"/>
    <property type="match status" value="1"/>
</dbReference>
<dbReference type="EMBL" id="JBHLWO010000001">
    <property type="protein sequence ID" value="MFC0318320.1"/>
    <property type="molecule type" value="Genomic_DNA"/>
</dbReference>
<keyword evidence="2" id="KW-1185">Reference proteome</keyword>
<dbReference type="InterPro" id="IPR006439">
    <property type="entry name" value="HAD-SF_hydro_IA"/>
</dbReference>
<dbReference type="Gene3D" id="1.10.150.240">
    <property type="entry name" value="Putative phosphatase, domain 2"/>
    <property type="match status" value="1"/>
</dbReference>
<evidence type="ECO:0000313" key="1">
    <source>
        <dbReference type="EMBL" id="MFC0318320.1"/>
    </source>
</evidence>
<dbReference type="InterPro" id="IPR036412">
    <property type="entry name" value="HAD-like_sf"/>
</dbReference>
<keyword evidence="1" id="KW-0378">Hydrolase</keyword>
<reference evidence="1 2" key="1">
    <citation type="submission" date="2024-09" db="EMBL/GenBank/DDBJ databases">
        <authorList>
            <person name="Sun Q."/>
            <person name="Mori K."/>
        </authorList>
    </citation>
    <scope>NUCLEOTIDE SEQUENCE [LARGE SCALE GENOMIC DNA]</scope>
    <source>
        <strain evidence="1 2">CCM 7765</strain>
    </source>
</reference>
<comment type="caution">
    <text evidence="1">The sequence shown here is derived from an EMBL/GenBank/DDBJ whole genome shotgun (WGS) entry which is preliminary data.</text>
</comment>
<dbReference type="SUPFAM" id="SSF56784">
    <property type="entry name" value="HAD-like"/>
    <property type="match status" value="1"/>
</dbReference>
<protein>
    <submittedName>
        <fullName evidence="1">HAD-IA family hydrolase</fullName>
    </submittedName>
</protein>
<sequence>MPEHNSTIKALFLDIGGVFLTNGWDTEARKEAAIKFGLDFEELNGRHRIIFDAYESGKSTLDEYLTLLIFYKPRNFTREDIKAFMMQKSQPYPEMIELIRTIKRKHHLLTIAVNNEGRELNDYRIQQFDLKSFIDVFASSCFVHMRKPDMDMYQLAIDLAQVKPEEIVYLDDRPVFIEAACQLGIQGVEHVDVATTKSALAQYGLI</sequence>
<dbReference type="PANTHER" id="PTHR43611">
    <property type="entry name" value="ALPHA-D-GLUCOSE 1-PHOSPHATE PHOSPHATASE"/>
    <property type="match status" value="1"/>
</dbReference>